<dbReference type="Proteomes" id="UP000245959">
    <property type="component" value="Unassembled WGS sequence"/>
</dbReference>
<name>A0A2U1B6J8_9BACT</name>
<evidence type="ECO:0000313" key="2">
    <source>
        <dbReference type="Proteomes" id="UP000245959"/>
    </source>
</evidence>
<dbReference type="EMBL" id="QEKH01000007">
    <property type="protein sequence ID" value="PVY44258.1"/>
    <property type="molecule type" value="Genomic_DNA"/>
</dbReference>
<protein>
    <submittedName>
        <fullName evidence="1">Uncharacterized protein</fullName>
    </submittedName>
</protein>
<keyword evidence="2" id="KW-1185">Reference proteome</keyword>
<dbReference type="RefSeq" id="WP_116883265.1">
    <property type="nucleotide sequence ID" value="NZ_CABMMC010000068.1"/>
</dbReference>
<dbReference type="AlphaFoldDB" id="A0A2U1B6J8"/>
<accession>A0A2U1B6J8</accession>
<dbReference type="GeneID" id="78294578"/>
<gene>
    <name evidence="1" type="ORF">C8D82_10713</name>
</gene>
<sequence length="138" mass="15715">MKEKEIVSYLIKSFKTIENTSVIASYEFQDERTDNMIVIGITNTTQVNVGLPDYKYDLEITVDCFIADDNTGNEFNRISEETEKVLYPYLNGKNPNYTALFGDIPIVGILFDGSDFSITAESNRTTFRYSLFASFPIK</sequence>
<proteinExistence type="predicted"/>
<comment type="caution">
    <text evidence="1">The sequence shown here is derived from an EMBL/GenBank/DDBJ whole genome shotgun (WGS) entry which is preliminary data.</text>
</comment>
<evidence type="ECO:0000313" key="1">
    <source>
        <dbReference type="EMBL" id="PVY44258.1"/>
    </source>
</evidence>
<reference evidence="1 2" key="1">
    <citation type="submission" date="2018-04" db="EMBL/GenBank/DDBJ databases">
        <title>Genomic Encyclopedia of Type Strains, Phase IV (KMG-IV): sequencing the most valuable type-strain genomes for metagenomic binning, comparative biology and taxonomic classification.</title>
        <authorList>
            <person name="Goeker M."/>
        </authorList>
    </citation>
    <scope>NUCLEOTIDE SEQUENCE [LARGE SCALE GENOMIC DNA]</scope>
    <source>
        <strain evidence="1 2">DSM 14823</strain>
    </source>
</reference>
<organism evidence="1 2">
    <name type="scientific">Victivallis vadensis</name>
    <dbReference type="NCBI Taxonomy" id="172901"/>
    <lineage>
        <taxon>Bacteria</taxon>
        <taxon>Pseudomonadati</taxon>
        <taxon>Lentisphaerota</taxon>
        <taxon>Lentisphaeria</taxon>
        <taxon>Victivallales</taxon>
        <taxon>Victivallaceae</taxon>
        <taxon>Victivallis</taxon>
    </lineage>
</organism>